<gene>
    <name evidence="1" type="ORF">B1J93_10335</name>
</gene>
<comment type="caution">
    <text evidence="1">The sequence shown here is derived from an EMBL/GenBank/DDBJ whole genome shotgun (WGS) entry which is preliminary data.</text>
</comment>
<sequence>MTKDITQSLRVVWESKAGLRSKERDLTSVTLSSESIVIPVSFTCKGFKPDFKSFELVKGIMISSLF</sequence>
<evidence type="ECO:0000313" key="2">
    <source>
        <dbReference type="Proteomes" id="UP000191008"/>
    </source>
</evidence>
<proteinExistence type="predicted"/>
<dbReference type="EMBL" id="MVIT01000065">
    <property type="protein sequence ID" value="OOV42275.1"/>
    <property type="molecule type" value="Genomic_DNA"/>
</dbReference>
<name>A0A1T1DN10_9LEPT</name>
<dbReference type="Proteomes" id="UP000191008">
    <property type="component" value="Unassembled WGS sequence"/>
</dbReference>
<protein>
    <submittedName>
        <fullName evidence="1">Uncharacterized protein</fullName>
    </submittedName>
</protein>
<dbReference type="RefSeq" id="WP_020767269.1">
    <property type="nucleotide sequence ID" value="NZ_MVIT01000065.1"/>
</dbReference>
<reference evidence="1 2" key="1">
    <citation type="submission" date="2017-02" db="EMBL/GenBank/DDBJ databases">
        <title>Comparative genomic analysis of Brazilian Leptospira kirschneri strains of different serogroups.</title>
        <authorList>
            <person name="Moreno L.Z."/>
            <person name="Miraglia F."/>
            <person name="Kremer F.S."/>
            <person name="Eslabao M.R."/>
            <person name="Lilenbaum W."/>
            <person name="Dellagostin O.A."/>
            <person name="Moreno A.M."/>
        </authorList>
    </citation>
    <scope>NUCLEOTIDE SEQUENCE [LARGE SCALE GENOMIC DNA]</scope>
    <source>
        <strain evidence="1 2">M110/06</strain>
    </source>
</reference>
<accession>A0A1T1DN10</accession>
<organism evidence="1 2">
    <name type="scientific">Leptospira kirschneri serovar Pomona</name>
    <dbReference type="NCBI Taxonomy" id="561005"/>
    <lineage>
        <taxon>Bacteria</taxon>
        <taxon>Pseudomonadati</taxon>
        <taxon>Spirochaetota</taxon>
        <taxon>Spirochaetia</taxon>
        <taxon>Leptospirales</taxon>
        <taxon>Leptospiraceae</taxon>
        <taxon>Leptospira</taxon>
    </lineage>
</organism>
<dbReference type="AlphaFoldDB" id="A0A1T1DN10"/>
<evidence type="ECO:0000313" key="1">
    <source>
        <dbReference type="EMBL" id="OOV42275.1"/>
    </source>
</evidence>